<dbReference type="AlphaFoldDB" id="E4URN3"/>
<dbReference type="InParanoid" id="E4URN3"/>
<dbReference type="GeneID" id="10031035"/>
<reference evidence="3" key="1">
    <citation type="journal article" date="2012" name="MBio">
        <title>Comparative genome analysis of Trichophyton rubrum and related dermatophytes reveals candidate genes involved in infection.</title>
        <authorList>
            <person name="Martinez D.A."/>
            <person name="Oliver B.G."/>
            <person name="Graeser Y."/>
            <person name="Goldberg J.M."/>
            <person name="Li W."/>
            <person name="Martinez-Rossi N.M."/>
            <person name="Monod M."/>
            <person name="Shelest E."/>
            <person name="Barton R.C."/>
            <person name="Birch E."/>
            <person name="Brakhage A.A."/>
            <person name="Chen Z."/>
            <person name="Gurr S.J."/>
            <person name="Heiman D."/>
            <person name="Heitman J."/>
            <person name="Kosti I."/>
            <person name="Rossi A."/>
            <person name="Saif S."/>
            <person name="Samalova M."/>
            <person name="Saunders C.W."/>
            <person name="Shea T."/>
            <person name="Summerbell R.C."/>
            <person name="Xu J."/>
            <person name="Young S."/>
            <person name="Zeng Q."/>
            <person name="Birren B.W."/>
            <person name="Cuomo C.A."/>
            <person name="White T.C."/>
        </authorList>
    </citation>
    <scope>NUCLEOTIDE SEQUENCE [LARGE SCALE GENOMIC DNA]</scope>
    <source>
        <strain evidence="3">ATCC MYA-4604 / CBS 118893</strain>
    </source>
</reference>
<organism evidence="3">
    <name type="scientific">Arthroderma gypseum (strain ATCC MYA-4604 / CBS 118893)</name>
    <name type="common">Microsporum gypseum</name>
    <dbReference type="NCBI Taxonomy" id="535722"/>
    <lineage>
        <taxon>Eukaryota</taxon>
        <taxon>Fungi</taxon>
        <taxon>Dikarya</taxon>
        <taxon>Ascomycota</taxon>
        <taxon>Pezizomycotina</taxon>
        <taxon>Eurotiomycetes</taxon>
        <taxon>Eurotiomycetidae</taxon>
        <taxon>Onygenales</taxon>
        <taxon>Arthrodermataceae</taxon>
        <taxon>Nannizzia</taxon>
    </lineage>
</organism>
<dbReference type="HOGENOM" id="CLU_2512206_0_0_1"/>
<keyword evidence="3" id="KW-1185">Reference proteome</keyword>
<keyword evidence="1" id="KW-0732">Signal</keyword>
<name>E4URN3_ARTGP</name>
<feature type="signal peptide" evidence="1">
    <location>
        <begin position="1"/>
        <end position="30"/>
    </location>
</feature>
<dbReference type="VEuPathDB" id="FungiDB:MGYG_03246"/>
<dbReference type="RefSeq" id="XP_003175725.1">
    <property type="nucleotide sequence ID" value="XM_003175677.1"/>
</dbReference>
<gene>
    <name evidence="2" type="ORF">MGYG_03246</name>
</gene>
<dbReference type="EMBL" id="DS989823">
    <property type="protein sequence ID" value="EFR00243.1"/>
    <property type="molecule type" value="Genomic_DNA"/>
</dbReference>
<feature type="chain" id="PRO_5003190613" evidence="1">
    <location>
        <begin position="31"/>
        <end position="85"/>
    </location>
</feature>
<sequence length="85" mass="8929">MWSMADGASVPVNALRNALLICAMSLDALCLETAVESATLMTPLFRGATTFYNVAEGAQPILDTCSPGGLYVMARTSKMISGILL</sequence>
<evidence type="ECO:0000313" key="3">
    <source>
        <dbReference type="Proteomes" id="UP000002669"/>
    </source>
</evidence>
<evidence type="ECO:0000313" key="2">
    <source>
        <dbReference type="EMBL" id="EFR00243.1"/>
    </source>
</evidence>
<accession>E4URN3</accession>
<proteinExistence type="predicted"/>
<dbReference type="Proteomes" id="UP000002669">
    <property type="component" value="Unassembled WGS sequence"/>
</dbReference>
<evidence type="ECO:0000256" key="1">
    <source>
        <dbReference type="SAM" id="SignalP"/>
    </source>
</evidence>
<protein>
    <submittedName>
        <fullName evidence="2">Uncharacterized protein</fullName>
    </submittedName>
</protein>